<dbReference type="OMA" id="CLEYMEE"/>
<dbReference type="GO" id="GO:0003950">
    <property type="term" value="F:NAD+ poly-ADP-ribosyltransferase activity"/>
    <property type="evidence" value="ECO:0007669"/>
    <property type="project" value="TreeGrafter"/>
</dbReference>
<evidence type="ECO:0000256" key="1">
    <source>
        <dbReference type="SAM" id="MobiDB-lite"/>
    </source>
</evidence>
<keyword evidence="3" id="KW-1185">Reference proteome</keyword>
<dbReference type="AlphaFoldDB" id="U6G9T7"/>
<dbReference type="VEuPathDB" id="ToxoDB:EAH_00003060"/>
<dbReference type="GO" id="GO:1990404">
    <property type="term" value="F:NAD+-protein mono-ADP-ribosyltransferase activity"/>
    <property type="evidence" value="ECO:0007669"/>
    <property type="project" value="TreeGrafter"/>
</dbReference>
<evidence type="ECO:0000313" key="2">
    <source>
        <dbReference type="EMBL" id="CDI76307.1"/>
    </source>
</evidence>
<reference evidence="2" key="1">
    <citation type="submission" date="2013-10" db="EMBL/GenBank/DDBJ databases">
        <title>Genomic analysis of the causative agents of coccidiosis in chickens.</title>
        <authorList>
            <person name="Reid A.J."/>
            <person name="Blake D."/>
            <person name="Billington K."/>
            <person name="Browne H."/>
            <person name="Dunn M."/>
            <person name="Hung S."/>
            <person name="Kawahara F."/>
            <person name="Miranda-Saavedra D."/>
            <person name="Mourier T."/>
            <person name="Nagra H."/>
            <person name="Otto T.D."/>
            <person name="Rawlings N."/>
            <person name="Sanchez A."/>
            <person name="Sanders M."/>
            <person name="Subramaniam C."/>
            <person name="Tay Y."/>
            <person name="Dear P."/>
            <person name="Doerig C."/>
            <person name="Gruber A."/>
            <person name="Parkinson J."/>
            <person name="Shirley M."/>
            <person name="Wan K.L."/>
            <person name="Berriman M."/>
            <person name="Tomley F."/>
            <person name="Pain A."/>
        </authorList>
    </citation>
    <scope>NUCLEOTIDE SEQUENCE</scope>
    <source>
        <strain evidence="2">Houghton</strain>
    </source>
</reference>
<feature type="region of interest" description="Disordered" evidence="1">
    <location>
        <begin position="893"/>
        <end position="950"/>
    </location>
</feature>
<name>U6G9T7_EIMAC</name>
<dbReference type="EMBL" id="HG670358">
    <property type="protein sequence ID" value="CDI76307.1"/>
    <property type="molecule type" value="Genomic_DNA"/>
</dbReference>
<proteinExistence type="predicted"/>
<protein>
    <recommendedName>
        <fullName evidence="4">PARP catalytic domain-containing protein</fullName>
    </recommendedName>
</protein>
<feature type="compositionally biased region" description="Polar residues" evidence="1">
    <location>
        <begin position="893"/>
        <end position="949"/>
    </location>
</feature>
<evidence type="ECO:0000313" key="3">
    <source>
        <dbReference type="Proteomes" id="UP000018050"/>
    </source>
</evidence>
<gene>
    <name evidence="2" type="ORF">EAH_00003060</name>
</gene>
<dbReference type="PANTHER" id="PTHR45740">
    <property type="entry name" value="POLY [ADP-RIBOSE] POLYMERASE"/>
    <property type="match status" value="1"/>
</dbReference>
<dbReference type="SUPFAM" id="SSF56399">
    <property type="entry name" value="ADP-ribosylation"/>
    <property type="match status" value="1"/>
</dbReference>
<accession>U6G9T7</accession>
<feature type="region of interest" description="Disordered" evidence="1">
    <location>
        <begin position="249"/>
        <end position="271"/>
    </location>
</feature>
<dbReference type="Gene3D" id="3.90.228.10">
    <property type="match status" value="2"/>
</dbReference>
<organism evidence="2 3">
    <name type="scientific">Eimeria acervulina</name>
    <name type="common">Coccidian parasite</name>
    <dbReference type="NCBI Taxonomy" id="5801"/>
    <lineage>
        <taxon>Eukaryota</taxon>
        <taxon>Sar</taxon>
        <taxon>Alveolata</taxon>
        <taxon>Apicomplexa</taxon>
        <taxon>Conoidasida</taxon>
        <taxon>Coccidia</taxon>
        <taxon>Eucoccidiorida</taxon>
        <taxon>Eimeriorina</taxon>
        <taxon>Eimeriidae</taxon>
        <taxon>Eimeria</taxon>
    </lineage>
</organism>
<dbReference type="InterPro" id="IPR051712">
    <property type="entry name" value="ARTD-AVP"/>
</dbReference>
<reference evidence="2" key="2">
    <citation type="submission" date="2013-10" db="EMBL/GenBank/DDBJ databases">
        <authorList>
            <person name="Aslett M."/>
        </authorList>
    </citation>
    <scope>NUCLEOTIDE SEQUENCE</scope>
    <source>
        <strain evidence="2">Houghton</strain>
    </source>
</reference>
<dbReference type="RefSeq" id="XP_013253109.1">
    <property type="nucleotide sequence ID" value="XM_013397655.1"/>
</dbReference>
<sequence>MESPFGDRLTGTGGVVGESDGLGYAIRGVFRRQHPATANSSLPSKGLTDAEGGSSGAANLDCAGDHEEFRARPWQISAYSQKGGPLCTAYANCLEYMEEDVIAALIHHPLPNEGLSLIYRSCCSLPLPVEPTLEPSADVLGYVYPGTFFKVFKREPSNRFECVAFRLPDNADVLPQVLDMRAYAAQTSHLLRLKTTEGWLTGASLHMIRLTQPARVSVWRTAQDEVGASKFRHRVAGFAKVSAAVANRQPAWDPTSSQARVKGSSAPDSTHLAVDGDAEKDGLVELEDALSTGWGSVYACRATRFLSFQECARLAEERTSYNSLGKLVPASSMHNLEAALQEATKSHLSNAGSLRVVSASCFNRTQSMNSDSSRIVTRSSIRVGGLNPLEHSFMLYRVVGGRAIPGLARAISFMRCPLLAYARVDECEVAYERPVLYEIVADGYLVNVRPALEIEGQVRRTLPPATLVEVYERKINAEGLVRLSSDHRVSTAAASWVAANAAQSAIASSALMEAVDTALDPEEGKMTEATLSLQWAQEGAQPLLLRICGFSMGRSLNYENARAVLSPSDILYQFCVAAVYSSLAEHRESVPPYTVYRPPVGSFVSPSNYAPISVGASQQQALLQSYRPYLVMKDGKLTLGSPNRFSSFSFHQPPIFVIHKVERICNGLLVRRYLHERSMLLLMNVNGGCSLDEAIPNPILKVRVHPTQANLNEYFLFHGCTEERAGLIALSGFDFRRGGENGGKLFGIGTYFSPHASKADLYTRPNDFSAKAAGLSPLSAVTFRISLPTLPFLPARITQPQPVGVSTASALLTSMPNNLGTGGTSGGTVRRNAIKTCGNLRFGKGGWLASGRGSANAARSAAVSSAPLITPDAASKKDKERGRFRAVCAKLTRQGSGANATRSKESSASAQALNSQKHSTSLPASLQQRLDTKTQQAGAKGLQSSAVSSPPQPIMRCLLLARVCLGEVYKALSPMPDARMPPNKPNSATAKLAYDSVMAECRTRGGVVDGVEFVVFERAQALPEFVITYSHAAHCQCAECHRQGLQ</sequence>
<dbReference type="GO" id="GO:0005634">
    <property type="term" value="C:nucleus"/>
    <property type="evidence" value="ECO:0007669"/>
    <property type="project" value="TreeGrafter"/>
</dbReference>
<dbReference type="PANTHER" id="PTHR45740:SF2">
    <property type="entry name" value="POLY [ADP-RIBOSE] POLYMERASE"/>
    <property type="match status" value="1"/>
</dbReference>
<dbReference type="GeneID" id="25268376"/>
<evidence type="ECO:0008006" key="4">
    <source>
        <dbReference type="Google" id="ProtNLM"/>
    </source>
</evidence>
<dbReference type="OrthoDB" id="9514740at2759"/>
<dbReference type="Proteomes" id="UP000018050">
    <property type="component" value="Unassembled WGS sequence"/>
</dbReference>